<dbReference type="GO" id="GO:0016780">
    <property type="term" value="F:phosphotransferase activity, for other substituted phosphate groups"/>
    <property type="evidence" value="ECO:0007669"/>
    <property type="project" value="InterPro"/>
</dbReference>
<dbReference type="Pfam" id="PF01066">
    <property type="entry name" value="CDP-OH_P_transf"/>
    <property type="match status" value="1"/>
</dbReference>
<dbReference type="Gene3D" id="1.20.120.1760">
    <property type="match status" value="1"/>
</dbReference>
<evidence type="ECO:0000313" key="2">
    <source>
        <dbReference type="EMBL" id="CUN79754.1"/>
    </source>
</evidence>
<dbReference type="GO" id="GO:0016020">
    <property type="term" value="C:membrane"/>
    <property type="evidence" value="ECO:0007669"/>
    <property type="project" value="InterPro"/>
</dbReference>
<sequence>MIGFYDYTVVVTYISLVSSILGMFCAIDGRLTLAVSCLAFSGLCDMFDGKIARTKKNRTDDEKSFGIQIDSLCDIVCFGIFPIILGYKLGMCKAYSIAILAFYGMAGVIRLAYFNVMEAKRQSETSENRKYYQGLPITSMAVIMPLLFVASVFFPGFRYFVGLLHAAMLIVGFLFVFNFRFRKPTNQELVVLVAVVAVAVLFILFYKEGWWAHYHTVRKLKGAAA</sequence>
<proteinExistence type="predicted"/>
<keyword evidence="2" id="KW-0808">Transferase</keyword>
<organism evidence="2 3">
    <name type="scientific">Blautia obeum</name>
    <dbReference type="NCBI Taxonomy" id="40520"/>
    <lineage>
        <taxon>Bacteria</taxon>
        <taxon>Bacillati</taxon>
        <taxon>Bacillota</taxon>
        <taxon>Clostridia</taxon>
        <taxon>Lachnospirales</taxon>
        <taxon>Lachnospiraceae</taxon>
        <taxon>Blautia</taxon>
    </lineage>
</organism>
<keyword evidence="1" id="KW-0472">Membrane</keyword>
<feature type="transmembrane region" description="Helical" evidence="1">
    <location>
        <begin position="189"/>
        <end position="206"/>
    </location>
</feature>
<keyword evidence="1" id="KW-1133">Transmembrane helix</keyword>
<dbReference type="Proteomes" id="UP000095409">
    <property type="component" value="Unassembled WGS sequence"/>
</dbReference>
<dbReference type="RefSeq" id="WP_055065792.1">
    <property type="nucleotide sequence ID" value="NZ_CYZD01000003.1"/>
</dbReference>
<accession>A0A173ZU46</accession>
<keyword evidence="1" id="KW-0812">Transmembrane</keyword>
<feature type="transmembrane region" description="Helical" evidence="1">
    <location>
        <begin position="65"/>
        <end position="87"/>
    </location>
</feature>
<dbReference type="AlphaFoldDB" id="A0A173ZU46"/>
<dbReference type="GO" id="GO:0008654">
    <property type="term" value="P:phospholipid biosynthetic process"/>
    <property type="evidence" value="ECO:0007669"/>
    <property type="project" value="InterPro"/>
</dbReference>
<feature type="transmembrane region" description="Helical" evidence="1">
    <location>
        <begin position="159"/>
        <end position="177"/>
    </location>
</feature>
<name>A0A173ZU46_9FIRM</name>
<feature type="transmembrane region" description="Helical" evidence="1">
    <location>
        <begin position="93"/>
        <end position="113"/>
    </location>
</feature>
<protein>
    <submittedName>
        <fullName evidence="2">CDP-diacylglycerol-serine O-phosphatidyltransferase</fullName>
    </submittedName>
</protein>
<evidence type="ECO:0000313" key="3">
    <source>
        <dbReference type="Proteomes" id="UP000095409"/>
    </source>
</evidence>
<evidence type="ECO:0000256" key="1">
    <source>
        <dbReference type="SAM" id="Phobius"/>
    </source>
</evidence>
<dbReference type="InterPro" id="IPR000462">
    <property type="entry name" value="CDP-OH_P_trans"/>
</dbReference>
<reference evidence="2 3" key="1">
    <citation type="submission" date="2015-09" db="EMBL/GenBank/DDBJ databases">
        <authorList>
            <consortium name="Pathogen Informatics"/>
        </authorList>
    </citation>
    <scope>NUCLEOTIDE SEQUENCE [LARGE SCALE GENOMIC DNA]</scope>
    <source>
        <strain evidence="2 3">2789STDY5608837</strain>
    </source>
</reference>
<gene>
    <name evidence="2" type="ORF">ERS852394_00923</name>
</gene>
<dbReference type="EMBL" id="CYZD01000003">
    <property type="protein sequence ID" value="CUN79754.1"/>
    <property type="molecule type" value="Genomic_DNA"/>
</dbReference>
<dbReference type="InterPro" id="IPR043130">
    <property type="entry name" value="CDP-OH_PTrfase_TM_dom"/>
</dbReference>
<feature type="transmembrane region" description="Helical" evidence="1">
    <location>
        <begin position="134"/>
        <end position="153"/>
    </location>
</feature>